<dbReference type="AlphaFoldDB" id="A0A1X7V545"/>
<proteinExistence type="predicted"/>
<evidence type="ECO:0000313" key="1">
    <source>
        <dbReference type="EnsemblMetazoa" id="Aqu2.1.34954_001"/>
    </source>
</evidence>
<sequence>MFVHSKEFSSIVCLSLGYITQVMRVASDFFLFGQISELQPELESIETHEQRVKIFLLANGIEADKEVPTFLSMTGASNFMLLSTLLAPDHPASRTVDELLRVLMTHFSHK</sequence>
<dbReference type="InParanoid" id="A0A1X7V545"/>
<name>A0A1X7V545_AMPQE</name>
<protein>
    <submittedName>
        <fullName evidence="1">Uncharacterized protein</fullName>
    </submittedName>
</protein>
<reference evidence="1" key="1">
    <citation type="submission" date="2017-05" db="UniProtKB">
        <authorList>
            <consortium name="EnsemblMetazoa"/>
        </authorList>
    </citation>
    <scope>IDENTIFICATION</scope>
</reference>
<organism evidence="1">
    <name type="scientific">Amphimedon queenslandica</name>
    <name type="common">Sponge</name>
    <dbReference type="NCBI Taxonomy" id="400682"/>
    <lineage>
        <taxon>Eukaryota</taxon>
        <taxon>Metazoa</taxon>
        <taxon>Porifera</taxon>
        <taxon>Demospongiae</taxon>
        <taxon>Heteroscleromorpha</taxon>
        <taxon>Haplosclerida</taxon>
        <taxon>Niphatidae</taxon>
        <taxon>Amphimedon</taxon>
    </lineage>
</organism>
<accession>A0A1X7V545</accession>
<dbReference type="EnsemblMetazoa" id="Aqu2.1.34954_001">
    <property type="protein sequence ID" value="Aqu2.1.34954_001"/>
    <property type="gene ID" value="Aqu2.1.34954"/>
</dbReference>